<name>A0AAV4UAB0_9ARAC</name>
<protein>
    <submittedName>
        <fullName evidence="1">Uncharacterized protein</fullName>
    </submittedName>
</protein>
<organism evidence="1 2">
    <name type="scientific">Caerostris darwini</name>
    <dbReference type="NCBI Taxonomy" id="1538125"/>
    <lineage>
        <taxon>Eukaryota</taxon>
        <taxon>Metazoa</taxon>
        <taxon>Ecdysozoa</taxon>
        <taxon>Arthropoda</taxon>
        <taxon>Chelicerata</taxon>
        <taxon>Arachnida</taxon>
        <taxon>Araneae</taxon>
        <taxon>Araneomorphae</taxon>
        <taxon>Entelegynae</taxon>
        <taxon>Araneoidea</taxon>
        <taxon>Araneidae</taxon>
        <taxon>Caerostris</taxon>
    </lineage>
</organism>
<evidence type="ECO:0000313" key="1">
    <source>
        <dbReference type="EMBL" id="GIY54715.1"/>
    </source>
</evidence>
<sequence>MYDYTPYSWSHKHIYLHQRGPLLQWRRVHVGPPGVFDSLFTFDPTIAWREGLADCSKECRPPRPFTQMHLPRLREISIRARFADGRSLRAQANG</sequence>
<evidence type="ECO:0000313" key="2">
    <source>
        <dbReference type="Proteomes" id="UP001054837"/>
    </source>
</evidence>
<dbReference type="AlphaFoldDB" id="A0AAV4UAB0"/>
<accession>A0AAV4UAB0</accession>
<dbReference type="EMBL" id="BPLQ01010959">
    <property type="protein sequence ID" value="GIY54715.1"/>
    <property type="molecule type" value="Genomic_DNA"/>
</dbReference>
<dbReference type="Proteomes" id="UP001054837">
    <property type="component" value="Unassembled WGS sequence"/>
</dbReference>
<gene>
    <name evidence="1" type="ORF">CDAR_504021</name>
</gene>
<comment type="caution">
    <text evidence="1">The sequence shown here is derived from an EMBL/GenBank/DDBJ whole genome shotgun (WGS) entry which is preliminary data.</text>
</comment>
<reference evidence="1 2" key="1">
    <citation type="submission" date="2021-06" db="EMBL/GenBank/DDBJ databases">
        <title>Caerostris darwini draft genome.</title>
        <authorList>
            <person name="Kono N."/>
            <person name="Arakawa K."/>
        </authorList>
    </citation>
    <scope>NUCLEOTIDE SEQUENCE [LARGE SCALE GENOMIC DNA]</scope>
</reference>
<proteinExistence type="predicted"/>
<keyword evidence="2" id="KW-1185">Reference proteome</keyword>